<gene>
    <name evidence="2" type="ORF">GCM10009863_05220</name>
</gene>
<feature type="compositionally biased region" description="Polar residues" evidence="1">
    <location>
        <begin position="21"/>
        <end position="35"/>
    </location>
</feature>
<organism evidence="2 3">
    <name type="scientific">Streptomyces axinellae</name>
    <dbReference type="NCBI Taxonomy" id="552788"/>
    <lineage>
        <taxon>Bacteria</taxon>
        <taxon>Bacillati</taxon>
        <taxon>Actinomycetota</taxon>
        <taxon>Actinomycetes</taxon>
        <taxon>Kitasatosporales</taxon>
        <taxon>Streptomycetaceae</taxon>
        <taxon>Streptomyces</taxon>
    </lineage>
</organism>
<dbReference type="EMBL" id="BAAARJ010000002">
    <property type="protein sequence ID" value="GAA2595053.1"/>
    <property type="molecule type" value="Genomic_DNA"/>
</dbReference>
<accession>A0ABN3PNK1</accession>
<protein>
    <submittedName>
        <fullName evidence="2">Uncharacterized protein</fullName>
    </submittedName>
</protein>
<evidence type="ECO:0000256" key="1">
    <source>
        <dbReference type="SAM" id="MobiDB-lite"/>
    </source>
</evidence>
<reference evidence="2 3" key="1">
    <citation type="journal article" date="2019" name="Int. J. Syst. Evol. Microbiol.">
        <title>The Global Catalogue of Microorganisms (GCM) 10K type strain sequencing project: providing services to taxonomists for standard genome sequencing and annotation.</title>
        <authorList>
            <consortium name="The Broad Institute Genomics Platform"/>
            <consortium name="The Broad Institute Genome Sequencing Center for Infectious Disease"/>
            <person name="Wu L."/>
            <person name="Ma J."/>
        </authorList>
    </citation>
    <scope>NUCLEOTIDE SEQUENCE [LARGE SCALE GENOMIC DNA]</scope>
    <source>
        <strain evidence="2 3">JCM 16373</strain>
    </source>
</reference>
<evidence type="ECO:0000313" key="2">
    <source>
        <dbReference type="EMBL" id="GAA2595053.1"/>
    </source>
</evidence>
<proteinExistence type="predicted"/>
<sequence length="69" mass="7676">MVDKLRRVRRQQEIDGVTFTMPDTQTDAPSAQQTAGEGDHRGKHRGAAAAAEEQRQTVPSQGRHRRPAQ</sequence>
<dbReference type="Proteomes" id="UP001501447">
    <property type="component" value="Unassembled WGS sequence"/>
</dbReference>
<comment type="caution">
    <text evidence="2">The sequence shown here is derived from an EMBL/GenBank/DDBJ whole genome shotgun (WGS) entry which is preliminary data.</text>
</comment>
<keyword evidence="3" id="KW-1185">Reference proteome</keyword>
<evidence type="ECO:0000313" key="3">
    <source>
        <dbReference type="Proteomes" id="UP001501447"/>
    </source>
</evidence>
<feature type="compositionally biased region" description="Basic and acidic residues" evidence="1">
    <location>
        <begin position="1"/>
        <end position="13"/>
    </location>
</feature>
<feature type="region of interest" description="Disordered" evidence="1">
    <location>
        <begin position="1"/>
        <end position="69"/>
    </location>
</feature>
<name>A0ABN3PNK1_9ACTN</name>